<dbReference type="RefSeq" id="WP_220299872.1">
    <property type="nucleotide sequence ID" value="NZ_JAEUAW010000003.1"/>
</dbReference>
<dbReference type="EMBL" id="JAEUAW010000003">
    <property type="protein sequence ID" value="MBW9093150.1"/>
    <property type="molecule type" value="Genomic_DNA"/>
</dbReference>
<dbReference type="SUPFAM" id="SSF47413">
    <property type="entry name" value="lambda repressor-like DNA-binding domains"/>
    <property type="match status" value="1"/>
</dbReference>
<accession>A0ABS7HL30</accession>
<evidence type="ECO:0000313" key="2">
    <source>
        <dbReference type="EMBL" id="MBW9093150.1"/>
    </source>
</evidence>
<organism evidence="2 3">
    <name type="scientific">Microbacterium jejuense</name>
    <dbReference type="NCBI Taxonomy" id="1263637"/>
    <lineage>
        <taxon>Bacteria</taxon>
        <taxon>Bacillati</taxon>
        <taxon>Actinomycetota</taxon>
        <taxon>Actinomycetes</taxon>
        <taxon>Micrococcales</taxon>
        <taxon>Microbacteriaceae</taxon>
        <taxon>Microbacterium</taxon>
    </lineage>
</organism>
<sequence>MSHSLDAAASQPTIRIRPNLLERLKDNAGIRTDDAFARTIGISRATLDRLRMGGEPNLRTVIQIAQTFGLGLGEVVVSENAASEHVAVAS</sequence>
<evidence type="ECO:0000313" key="3">
    <source>
        <dbReference type="Proteomes" id="UP001196843"/>
    </source>
</evidence>
<name>A0ABS7HL30_9MICO</name>
<dbReference type="Pfam" id="PF01381">
    <property type="entry name" value="HTH_3"/>
    <property type="match status" value="1"/>
</dbReference>
<reference evidence="2 3" key="1">
    <citation type="journal article" date="2021" name="MBio">
        <title>Poor Competitiveness of Bradyrhizobium in Pigeon Pea Root Colonization in Indian Soils.</title>
        <authorList>
            <person name="Chalasani D."/>
            <person name="Basu A."/>
            <person name="Pullabhotla S.V.S.R.N."/>
            <person name="Jorrin B."/>
            <person name="Neal A.L."/>
            <person name="Poole P.S."/>
            <person name="Podile A.R."/>
            <person name="Tkacz A."/>
        </authorList>
    </citation>
    <scope>NUCLEOTIDE SEQUENCE [LARGE SCALE GENOMIC DNA]</scope>
    <source>
        <strain evidence="2 3">HU14</strain>
    </source>
</reference>
<dbReference type="Gene3D" id="1.10.260.40">
    <property type="entry name" value="lambda repressor-like DNA-binding domains"/>
    <property type="match status" value="1"/>
</dbReference>
<proteinExistence type="predicted"/>
<evidence type="ECO:0000259" key="1">
    <source>
        <dbReference type="Pfam" id="PF01381"/>
    </source>
</evidence>
<dbReference type="InterPro" id="IPR001387">
    <property type="entry name" value="Cro/C1-type_HTH"/>
</dbReference>
<keyword evidence="3" id="KW-1185">Reference proteome</keyword>
<dbReference type="Proteomes" id="UP001196843">
    <property type="component" value="Unassembled WGS sequence"/>
</dbReference>
<protein>
    <submittedName>
        <fullName evidence="2">Helix-turn-helix domain-containing protein</fullName>
    </submittedName>
</protein>
<gene>
    <name evidence="2" type="ORF">JNB62_05595</name>
</gene>
<dbReference type="InterPro" id="IPR010982">
    <property type="entry name" value="Lambda_DNA-bd_dom_sf"/>
</dbReference>
<feature type="domain" description="HTH cro/C1-type" evidence="1">
    <location>
        <begin position="33"/>
        <end position="74"/>
    </location>
</feature>
<comment type="caution">
    <text evidence="2">The sequence shown here is derived from an EMBL/GenBank/DDBJ whole genome shotgun (WGS) entry which is preliminary data.</text>
</comment>